<dbReference type="EnsemblMetazoa" id="G33581.1">
    <property type="protein sequence ID" value="G33581.1:cds"/>
    <property type="gene ID" value="G33581"/>
</dbReference>
<name>A0A8W8MPH7_MAGGI</name>
<keyword evidence="1" id="KW-0812">Transmembrane</keyword>
<sequence>MKSNMVKVMLIGFICLCTVCLTFSIPIRRCTIPCREIKVHSAEVRDVYVTACHLLKVTIIGDPSAVRIHPSKPLDLLCVSPQTTTLGTPKERLWNWSTKRDIATALEISIVLMVLALLLLLGWAAKKFIRRCTRVRRRGLETIPKERAPKCRRHLPRHPKLGLCHSHHRGRLQRGDIIFAPQRASPCRHGTGLRRAYRALAGIDVLFLGCHCQKKQGREKDFSIMNLR</sequence>
<feature type="signal peptide" evidence="2">
    <location>
        <begin position="1"/>
        <end position="24"/>
    </location>
</feature>
<keyword evidence="2" id="KW-0732">Signal</keyword>
<dbReference type="Proteomes" id="UP000005408">
    <property type="component" value="Unassembled WGS sequence"/>
</dbReference>
<keyword evidence="1" id="KW-1133">Transmembrane helix</keyword>
<evidence type="ECO:0000313" key="4">
    <source>
        <dbReference type="Proteomes" id="UP000005408"/>
    </source>
</evidence>
<keyword evidence="4" id="KW-1185">Reference proteome</keyword>
<evidence type="ECO:0000313" key="3">
    <source>
        <dbReference type="EnsemblMetazoa" id="G33581.1:cds"/>
    </source>
</evidence>
<dbReference type="AlphaFoldDB" id="A0A8W8MPH7"/>
<feature type="chain" id="PRO_5036450852" evidence="2">
    <location>
        <begin position="25"/>
        <end position="228"/>
    </location>
</feature>
<protein>
    <submittedName>
        <fullName evidence="3">Uncharacterized protein</fullName>
    </submittedName>
</protein>
<reference evidence="3" key="1">
    <citation type="submission" date="2022-08" db="UniProtKB">
        <authorList>
            <consortium name="EnsemblMetazoa"/>
        </authorList>
    </citation>
    <scope>IDENTIFICATION</scope>
    <source>
        <strain evidence="3">05x7-T-G4-1.051#20</strain>
    </source>
</reference>
<evidence type="ECO:0000256" key="1">
    <source>
        <dbReference type="SAM" id="Phobius"/>
    </source>
</evidence>
<proteinExistence type="predicted"/>
<feature type="transmembrane region" description="Helical" evidence="1">
    <location>
        <begin position="102"/>
        <end position="124"/>
    </location>
</feature>
<organism evidence="3 4">
    <name type="scientific">Magallana gigas</name>
    <name type="common">Pacific oyster</name>
    <name type="synonym">Crassostrea gigas</name>
    <dbReference type="NCBI Taxonomy" id="29159"/>
    <lineage>
        <taxon>Eukaryota</taxon>
        <taxon>Metazoa</taxon>
        <taxon>Spiralia</taxon>
        <taxon>Lophotrochozoa</taxon>
        <taxon>Mollusca</taxon>
        <taxon>Bivalvia</taxon>
        <taxon>Autobranchia</taxon>
        <taxon>Pteriomorphia</taxon>
        <taxon>Ostreida</taxon>
        <taxon>Ostreoidea</taxon>
        <taxon>Ostreidae</taxon>
        <taxon>Magallana</taxon>
    </lineage>
</organism>
<keyword evidence="1" id="KW-0472">Membrane</keyword>
<evidence type="ECO:0000256" key="2">
    <source>
        <dbReference type="SAM" id="SignalP"/>
    </source>
</evidence>
<accession>A0A8W8MPH7</accession>